<name>A0A915HXD1_ROMCU</name>
<proteinExistence type="predicted"/>
<dbReference type="AlphaFoldDB" id="A0A915HXD1"/>
<dbReference type="Proteomes" id="UP000887565">
    <property type="component" value="Unplaced"/>
</dbReference>
<evidence type="ECO:0000313" key="1">
    <source>
        <dbReference type="Proteomes" id="UP000887565"/>
    </source>
</evidence>
<accession>A0A915HXD1</accession>
<organism evidence="1 2">
    <name type="scientific">Romanomermis culicivorax</name>
    <name type="common">Nematode worm</name>
    <dbReference type="NCBI Taxonomy" id="13658"/>
    <lineage>
        <taxon>Eukaryota</taxon>
        <taxon>Metazoa</taxon>
        <taxon>Ecdysozoa</taxon>
        <taxon>Nematoda</taxon>
        <taxon>Enoplea</taxon>
        <taxon>Dorylaimia</taxon>
        <taxon>Mermithida</taxon>
        <taxon>Mermithoidea</taxon>
        <taxon>Mermithidae</taxon>
        <taxon>Romanomermis</taxon>
    </lineage>
</organism>
<keyword evidence="1" id="KW-1185">Reference proteome</keyword>
<evidence type="ECO:0000313" key="2">
    <source>
        <dbReference type="WBParaSite" id="nRc.2.0.1.t06470-RA"/>
    </source>
</evidence>
<protein>
    <submittedName>
        <fullName evidence="2">Uncharacterized protein</fullName>
    </submittedName>
</protein>
<dbReference type="WBParaSite" id="nRc.2.0.1.t06470-RA">
    <property type="protein sequence ID" value="nRc.2.0.1.t06470-RA"/>
    <property type="gene ID" value="nRc.2.0.1.g06470"/>
</dbReference>
<reference evidence="2" key="1">
    <citation type="submission" date="2022-11" db="UniProtKB">
        <authorList>
            <consortium name="WormBaseParasite"/>
        </authorList>
    </citation>
    <scope>IDENTIFICATION</scope>
</reference>
<sequence length="169" mass="19239">MNEQYQNYNENPDQRMVPHNNNPNINFNNSTFNNDVQTTDKWRHNGQHYYNHNCHTVMPHFNPTAPPFLLEQHFYGLLAPLRSAAHTTAHSLSAAASSLSTPAANMVADPPKITNFAAGIAPCIVGWDSMVPQGYEGTPYYLQLIPTAMPLMPTTKDFYFNYFRMHKFC</sequence>